<dbReference type="InterPro" id="IPR008972">
    <property type="entry name" value="Cupredoxin"/>
</dbReference>
<organism evidence="3 4">
    <name type="scientific">Gossypium armourianum</name>
    <dbReference type="NCBI Taxonomy" id="34283"/>
    <lineage>
        <taxon>Eukaryota</taxon>
        <taxon>Viridiplantae</taxon>
        <taxon>Streptophyta</taxon>
        <taxon>Embryophyta</taxon>
        <taxon>Tracheophyta</taxon>
        <taxon>Spermatophyta</taxon>
        <taxon>Magnoliopsida</taxon>
        <taxon>eudicotyledons</taxon>
        <taxon>Gunneridae</taxon>
        <taxon>Pentapetalae</taxon>
        <taxon>rosids</taxon>
        <taxon>malvids</taxon>
        <taxon>Malvales</taxon>
        <taxon>Malvaceae</taxon>
        <taxon>Malvoideae</taxon>
        <taxon>Gossypium</taxon>
    </lineage>
</organism>
<accession>A0A7J9KFR5</accession>
<dbReference type="EMBL" id="JABFAE010414412">
    <property type="protein sequence ID" value="MBA0845270.1"/>
    <property type="molecule type" value="Genomic_DNA"/>
</dbReference>
<name>A0A7J9KFR5_9ROSI</name>
<dbReference type="Pfam" id="PF07731">
    <property type="entry name" value="Cu-oxidase_2"/>
    <property type="match status" value="1"/>
</dbReference>
<feature type="domain" description="Plastocyanin-like" evidence="2">
    <location>
        <begin position="2"/>
        <end position="65"/>
    </location>
</feature>
<dbReference type="Gene3D" id="2.60.40.420">
    <property type="entry name" value="Cupredoxins - blue copper proteins"/>
    <property type="match status" value="1"/>
</dbReference>
<gene>
    <name evidence="3" type="ORF">Goarm_022988</name>
</gene>
<dbReference type="GO" id="GO:0016491">
    <property type="term" value="F:oxidoreductase activity"/>
    <property type="evidence" value="ECO:0007669"/>
    <property type="project" value="InterPro"/>
</dbReference>
<dbReference type="Proteomes" id="UP000593575">
    <property type="component" value="Unassembled WGS sequence"/>
</dbReference>
<feature type="non-terminal residue" evidence="3">
    <location>
        <position position="1"/>
    </location>
</feature>
<comment type="caution">
    <text evidence="3">The sequence shown here is derived from an EMBL/GenBank/DDBJ whole genome shotgun (WGS) entry which is preliminary data.</text>
</comment>
<dbReference type="PANTHER" id="PTHR11709">
    <property type="entry name" value="MULTI-COPPER OXIDASE"/>
    <property type="match status" value="1"/>
</dbReference>
<dbReference type="AlphaFoldDB" id="A0A7J9KFR5"/>
<dbReference type="InterPro" id="IPR011706">
    <property type="entry name" value="Cu-oxidase_C"/>
</dbReference>
<proteinExistence type="inferred from homology"/>
<sequence>ETHPWHLYGYDFWVLGYGEGKFNLLRDVEKYNLVDPIMKNIVALHPYGWVALRFQADNLGVWLFHMWKRLEIYLTSIMVVVKTKAMVQP</sequence>
<evidence type="ECO:0000256" key="1">
    <source>
        <dbReference type="ARBA" id="ARBA00010609"/>
    </source>
</evidence>
<dbReference type="SUPFAM" id="SSF49503">
    <property type="entry name" value="Cupredoxins"/>
    <property type="match status" value="1"/>
</dbReference>
<dbReference type="GO" id="GO:0005507">
    <property type="term" value="F:copper ion binding"/>
    <property type="evidence" value="ECO:0007669"/>
    <property type="project" value="InterPro"/>
</dbReference>
<evidence type="ECO:0000313" key="4">
    <source>
        <dbReference type="Proteomes" id="UP000593575"/>
    </source>
</evidence>
<protein>
    <recommendedName>
        <fullName evidence="2">Plastocyanin-like domain-containing protein</fullName>
    </recommendedName>
</protein>
<dbReference type="InterPro" id="IPR045087">
    <property type="entry name" value="Cu-oxidase_fam"/>
</dbReference>
<reference evidence="3 4" key="1">
    <citation type="journal article" date="2019" name="Genome Biol. Evol.">
        <title>Insights into the evolution of the New World diploid cottons (Gossypium, subgenus Houzingenia) based on genome sequencing.</title>
        <authorList>
            <person name="Grover C.E."/>
            <person name="Arick M.A. 2nd"/>
            <person name="Thrash A."/>
            <person name="Conover J.L."/>
            <person name="Sanders W.S."/>
            <person name="Peterson D.G."/>
            <person name="Frelichowski J.E."/>
            <person name="Scheffler J.A."/>
            <person name="Scheffler B.E."/>
            <person name="Wendel J.F."/>
        </authorList>
    </citation>
    <scope>NUCLEOTIDE SEQUENCE [LARGE SCALE GENOMIC DNA]</scope>
    <source>
        <strain evidence="3">6</strain>
        <tissue evidence="3">Leaf</tissue>
    </source>
</reference>
<evidence type="ECO:0000259" key="2">
    <source>
        <dbReference type="Pfam" id="PF07731"/>
    </source>
</evidence>
<comment type="similarity">
    <text evidence="1">Belongs to the multicopper oxidase family.</text>
</comment>
<evidence type="ECO:0000313" key="3">
    <source>
        <dbReference type="EMBL" id="MBA0845270.1"/>
    </source>
</evidence>
<keyword evidence="4" id="KW-1185">Reference proteome</keyword>
<dbReference type="PANTHER" id="PTHR11709:SF218">
    <property type="entry name" value="L-ASCORBATE OXIDASE"/>
    <property type="match status" value="1"/>
</dbReference>